<proteinExistence type="predicted"/>
<dbReference type="RefSeq" id="WP_071040124.1">
    <property type="nucleotide sequence ID" value="NZ_CP017755.1"/>
</dbReference>
<evidence type="ECO:0000313" key="2">
    <source>
        <dbReference type="Proteomes" id="UP000177515"/>
    </source>
</evidence>
<gene>
    <name evidence="1" type="ORF">BKK80_28910</name>
</gene>
<dbReference type="InterPro" id="IPR021783">
    <property type="entry name" value="DUF3348"/>
</dbReference>
<dbReference type="Proteomes" id="UP000177515">
    <property type="component" value="Chromosome 2"/>
</dbReference>
<dbReference type="Pfam" id="PF11828">
    <property type="entry name" value="DUF3348"/>
    <property type="match status" value="1"/>
</dbReference>
<keyword evidence="2" id="KW-1185">Reference proteome</keyword>
<evidence type="ECO:0008006" key="3">
    <source>
        <dbReference type="Google" id="ProtNLM"/>
    </source>
</evidence>
<organism evidence="1 2">
    <name type="scientific">Cupriavidus malaysiensis</name>
    <dbReference type="NCBI Taxonomy" id="367825"/>
    <lineage>
        <taxon>Bacteria</taxon>
        <taxon>Pseudomonadati</taxon>
        <taxon>Pseudomonadota</taxon>
        <taxon>Betaproteobacteria</taxon>
        <taxon>Burkholderiales</taxon>
        <taxon>Burkholderiaceae</taxon>
        <taxon>Cupriavidus</taxon>
    </lineage>
</organism>
<protein>
    <recommendedName>
        <fullName evidence="3">DUF3348 domain-containing protein</fullName>
    </recommendedName>
</protein>
<reference evidence="1 2" key="1">
    <citation type="submission" date="2016-10" db="EMBL/GenBank/DDBJ databases">
        <title>Complete genome sequences of three Cupriavidus strains isolated from various Malaysian environments.</title>
        <authorList>
            <person name="Abdullah A.A.-A."/>
            <person name="Shafie N.A.H."/>
            <person name="Lau N.S."/>
        </authorList>
    </citation>
    <scope>NUCLEOTIDE SEQUENCE [LARGE SCALE GENOMIC DNA]</scope>
    <source>
        <strain evidence="1 2">USMAA1020</strain>
    </source>
</reference>
<sequence>MSQMPRRTGLSGPTLIRVLARLTDAAAPESKRSLSDQLSQWLGWTEAIALSTALKAPAAETAAGARAPSAQCDAEAAECARVRTALAEAVREDGALAARRRAPARTALPEPGGTVAYAVYRQRYLTLQQTMETGIAGLRGRLRTALAAGAPGMAKLAMVDAVMERVMSAHERSLLAAVPGMLETHFTRLRQGEEVRLAAALAEGRPAPVAAGAWQSAFRRDMQSVLLAELEIRFQPIDGLLAALRAS</sequence>
<name>A0ABM6FD62_9BURK</name>
<evidence type="ECO:0000313" key="1">
    <source>
        <dbReference type="EMBL" id="AOZ09731.1"/>
    </source>
</evidence>
<dbReference type="EMBL" id="CP017755">
    <property type="protein sequence ID" value="AOZ09731.1"/>
    <property type="molecule type" value="Genomic_DNA"/>
</dbReference>
<accession>A0ABM6FD62</accession>